<gene>
    <name evidence="2" type="ORF">B7R82_00590</name>
</gene>
<keyword evidence="1" id="KW-0175">Coiled coil</keyword>
<organism evidence="2 3">
    <name type="scientific">Ligilactobacillus salivarius</name>
    <dbReference type="NCBI Taxonomy" id="1624"/>
    <lineage>
        <taxon>Bacteria</taxon>
        <taxon>Bacillati</taxon>
        <taxon>Bacillota</taxon>
        <taxon>Bacilli</taxon>
        <taxon>Lactobacillales</taxon>
        <taxon>Lactobacillaceae</taxon>
        <taxon>Ligilactobacillus</taxon>
    </lineage>
</organism>
<evidence type="ECO:0000313" key="3">
    <source>
        <dbReference type="Proteomes" id="UP000195378"/>
    </source>
</evidence>
<proteinExistence type="predicted"/>
<accession>A0A1Y0F5F8</accession>
<evidence type="ECO:0000256" key="1">
    <source>
        <dbReference type="SAM" id="Coils"/>
    </source>
</evidence>
<dbReference type="Proteomes" id="UP000195378">
    <property type="component" value="Chromosome"/>
</dbReference>
<evidence type="ECO:0000313" key="2">
    <source>
        <dbReference type="EMBL" id="ARU18582.1"/>
    </source>
</evidence>
<feature type="coiled-coil region" evidence="1">
    <location>
        <begin position="6"/>
        <end position="50"/>
    </location>
</feature>
<dbReference type="AlphaFoldDB" id="A0A1Y0F5F8"/>
<protein>
    <submittedName>
        <fullName evidence="2">Uncharacterized protein</fullName>
    </submittedName>
</protein>
<name>A0A1Y0F5F8_9LACO</name>
<dbReference type="EMBL" id="CP020858">
    <property type="protein sequence ID" value="ARU18582.1"/>
    <property type="molecule type" value="Genomic_DNA"/>
</dbReference>
<reference evidence="2 3" key="1">
    <citation type="submission" date="2017-04" db="EMBL/GenBank/DDBJ databases">
        <title>Complete genome sequence of Lactobacillus salivarius ZLS006, a probiotic strain isolated from healthy piglet.</title>
        <authorList>
            <person name="Zhang D."/>
        </authorList>
    </citation>
    <scope>NUCLEOTIDE SEQUENCE [LARGE SCALE GENOMIC DNA]</scope>
    <source>
        <strain evidence="2 3">ZLS006</strain>
    </source>
</reference>
<sequence length="144" mass="16921">MAKDKVKQLNKSLVNYINALNAINDNYITLHHLNKDIDDLENEIDRLEKLDIPTYQTSKLKDKYNLKASSFNSLLELNNSNLIVLWKLAKSTLKQFNQFSEDEIKQLGYIKEKAILEKHYQKYRPKFIDLVKYDLKHLGGQQHG</sequence>
<dbReference type="RefSeq" id="WP_087448478.1">
    <property type="nucleotide sequence ID" value="NZ_CP020858.1"/>
</dbReference>